<evidence type="ECO:0000256" key="2">
    <source>
        <dbReference type="ARBA" id="ARBA00008098"/>
    </source>
</evidence>
<evidence type="ECO:0000256" key="5">
    <source>
        <dbReference type="SAM" id="SignalP"/>
    </source>
</evidence>
<feature type="chain" id="PRO_5025496991" evidence="5">
    <location>
        <begin position="21"/>
        <end position="135"/>
    </location>
</feature>
<dbReference type="PANTHER" id="PTHR11857:SF43">
    <property type="entry name" value="GEO07291P1-RELATED"/>
    <property type="match status" value="1"/>
</dbReference>
<dbReference type="CDD" id="cd23992">
    <property type="entry name" value="PBP_GOBP"/>
    <property type="match status" value="1"/>
</dbReference>
<dbReference type="EMBL" id="MN616808">
    <property type="protein sequence ID" value="QGW50300.1"/>
    <property type="molecule type" value="mRNA"/>
</dbReference>
<reference evidence="6" key="1">
    <citation type="journal article" date="2019" name="Sci. Rep.">
        <title>Full-Length Transcriptome Survey and Expression Analysis of Parasitoid Wasp Chouioia cunea upon Exposure to 1-Dodecene.</title>
        <authorList>
            <person name="Pan L."/>
            <person name="Guo M."/>
            <person name="Jin X."/>
            <person name="Sun Z."/>
            <person name="Jiang H."/>
            <person name="Han J."/>
            <person name="Wang Y."/>
            <person name="Yan C."/>
            <person name="Li M."/>
        </authorList>
    </citation>
    <scope>NUCLEOTIDE SEQUENCE</scope>
</reference>
<dbReference type="GO" id="GO:0005615">
    <property type="term" value="C:extracellular space"/>
    <property type="evidence" value="ECO:0007669"/>
    <property type="project" value="TreeGrafter"/>
</dbReference>
<dbReference type="SUPFAM" id="SSF47565">
    <property type="entry name" value="Insect pheromone/odorant-binding proteins"/>
    <property type="match status" value="1"/>
</dbReference>
<keyword evidence="4 5" id="KW-0732">Signal</keyword>
<evidence type="ECO:0000256" key="4">
    <source>
        <dbReference type="ARBA" id="ARBA00022729"/>
    </source>
</evidence>
<dbReference type="SMR" id="A0A6B9CJK8"/>
<dbReference type="PANTHER" id="PTHR11857">
    <property type="entry name" value="ODORANT BINDING PROTEIN-RELATED"/>
    <property type="match status" value="1"/>
</dbReference>
<dbReference type="SMART" id="SM00708">
    <property type="entry name" value="PhBP"/>
    <property type="match status" value="1"/>
</dbReference>
<name>A0A6B9CJK8_9HYME</name>
<dbReference type="GO" id="GO:0007608">
    <property type="term" value="P:sensory perception of smell"/>
    <property type="evidence" value="ECO:0007669"/>
    <property type="project" value="TreeGrafter"/>
</dbReference>
<proteinExistence type="evidence at transcript level"/>
<feature type="signal peptide" evidence="5">
    <location>
        <begin position="1"/>
        <end position="20"/>
    </location>
</feature>
<comment type="similarity">
    <text evidence="2">Belongs to the PBP/GOBP family.</text>
</comment>
<evidence type="ECO:0000313" key="6">
    <source>
        <dbReference type="EMBL" id="QGW50300.1"/>
    </source>
</evidence>
<dbReference type="GO" id="GO:0005549">
    <property type="term" value="F:odorant binding"/>
    <property type="evidence" value="ECO:0007669"/>
    <property type="project" value="InterPro"/>
</dbReference>
<evidence type="ECO:0000256" key="1">
    <source>
        <dbReference type="ARBA" id="ARBA00004613"/>
    </source>
</evidence>
<dbReference type="AlphaFoldDB" id="A0A6B9CJK8"/>
<dbReference type="InterPro" id="IPR006170">
    <property type="entry name" value="PBP/GOBP"/>
</dbReference>
<organism evidence="6">
    <name type="scientific">Chouioia cunea</name>
    <dbReference type="NCBI Taxonomy" id="1570515"/>
    <lineage>
        <taxon>Eukaryota</taxon>
        <taxon>Metazoa</taxon>
        <taxon>Ecdysozoa</taxon>
        <taxon>Arthropoda</taxon>
        <taxon>Hexapoda</taxon>
        <taxon>Insecta</taxon>
        <taxon>Pterygota</taxon>
        <taxon>Neoptera</taxon>
        <taxon>Endopterygota</taxon>
        <taxon>Hymenoptera</taxon>
        <taxon>Apocrita</taxon>
        <taxon>Proctotrupomorpha</taxon>
        <taxon>Chalcidoidea</taxon>
        <taxon>Eulophidae</taxon>
        <taxon>Tetrastichinae</taxon>
        <taxon>Chouioia</taxon>
    </lineage>
</organism>
<dbReference type="InterPro" id="IPR036728">
    <property type="entry name" value="PBP_GOBP_sf"/>
</dbReference>
<evidence type="ECO:0000256" key="3">
    <source>
        <dbReference type="ARBA" id="ARBA00022525"/>
    </source>
</evidence>
<accession>A0A6B9CJK8</accession>
<dbReference type="Pfam" id="PF01395">
    <property type="entry name" value="PBP_GOBP"/>
    <property type="match status" value="1"/>
</dbReference>
<protein>
    <submittedName>
        <fullName evidence="6">Odorant-binding protein 5</fullName>
    </submittedName>
</protein>
<keyword evidence="3" id="KW-0964">Secreted</keyword>
<comment type="subcellular location">
    <subcellularLocation>
        <location evidence="1">Secreted</location>
    </subcellularLocation>
</comment>
<dbReference type="Gene3D" id="1.10.238.20">
    <property type="entry name" value="Pheromone/general odorant binding protein domain"/>
    <property type="match status" value="1"/>
</dbReference>
<sequence>MHSFTVIVVFCALFTKNALADSYNVELTEEDREIFKKCIKEGGLTKEELNAAVRNFDKNADRKVKCFRGCLLRSHKVIKDDNTIDGNAAVNYYHVEDVEPLKKLILKCSASTTGNDYCDVAQSVESCFRASDIEN</sequence>